<feature type="compositionally biased region" description="Acidic residues" evidence="1">
    <location>
        <begin position="903"/>
        <end position="918"/>
    </location>
</feature>
<comment type="caution">
    <text evidence="2">The sequence shown here is derived from an EMBL/GenBank/DDBJ whole genome shotgun (WGS) entry which is preliminary data.</text>
</comment>
<feature type="compositionally biased region" description="Basic and acidic residues" evidence="1">
    <location>
        <begin position="1526"/>
        <end position="1538"/>
    </location>
</feature>
<proteinExistence type="predicted"/>
<accession>A0A1C7LUB5</accession>
<feature type="compositionally biased region" description="Low complexity" evidence="1">
    <location>
        <begin position="574"/>
        <end position="585"/>
    </location>
</feature>
<feature type="compositionally biased region" description="Basic and acidic residues" evidence="1">
    <location>
        <begin position="945"/>
        <end position="961"/>
    </location>
</feature>
<feature type="compositionally biased region" description="Polar residues" evidence="1">
    <location>
        <begin position="180"/>
        <end position="191"/>
    </location>
</feature>
<feature type="region of interest" description="Disordered" evidence="1">
    <location>
        <begin position="1073"/>
        <end position="1311"/>
    </location>
</feature>
<evidence type="ECO:0000313" key="2">
    <source>
        <dbReference type="EMBL" id="OBZ68222.1"/>
    </source>
</evidence>
<sequence>MERNKRNKTFQRVFRGQTFDETKAIVRKKLGLANDASVQLSQLYGGNTIELEDDDDFDAFSALARSASSIEVSVNVEQLKPSYVPHRSQESSPAAGPSRIREESRNSVPDASFTTTEASGPVVPSTSKKSATAVAPPISNTHDIVDGSVHHTLRASSSTLDADGEPRKKRKKKNTRDDAQSQALTDPTVRNLQKLHADRSHPASLSSPKLQKGSSKKRNNAITDAQEPAARAGDKRKRPLTPPPSLPDDEGHAGSVQVSVDSSPVKKKRKKEKQATSEVSAVHAASISRSVVEGLSLAGKGKHPSKSKDSSLNSVQQDLLPPVETAGAEDAGDLLASKEKKAKKAKQTQELVKTATSIQNPAAVTKALRDSPAKSEEASVSPAVVESTTTKSTGEIKDKKKSKKSLPADVNDTKTSAEKITPANQSAATEPASIPKEKKNRKSSQSNSTKKKKSDAGARDHATAAASEKNGEPIMPSKEKKRGKMSGSTENSSNVETAEEIVETPLTQPKDNGKDKKSSLAKSKPKLNGKKAVDKSTNDETSGDKAQEESAGAQEPSQAEALRSVFRTVLARTSPSSSLSASSGSAQPRGQEAAIVVESKPIAKKAKAGRSKLSMSWSPQDMPSAGPSTDSTSVTPSPPIPEPTSMARKSEHTAAAVKEKASVRGKKVLQSDAVACPVCQTSPFHLRFQCPVVLAGADSIRHRIKELKGPEHDVELVHELEDLLKKAMWKTELEAQRSSPRTDPEITSTAPPRLNDALPLSTPPLPPASAPADLPPSSLTRALRRHSIPPLIPAGSEISEVVVESKDEGSSNDSSSSDEESDIEDNGLATLDHAKAELAGTDLEALLRGPVKPRTSILSQIPSQSSSEEEDEEDVESDEDEDDKDDTAFRRISRKFTRAGSSSDEEMAAGAVSEEDEIVSPTFMDVDSNEVIDHQGESGRQTSVPKDDVRIEDVMSVDEVHLTSSLQEAGPDSKDTQVSKHIEAPEATKDTHVITEADSASQPVPTAPEDPSTITENPGDLTIPDAQEAAPSIIEASDPVVPVPVPVEEIHQSESDDDDHDEDVAESIEIADELLPTTQSVQENDDADSIELNLTECQSTRERSTPPPLSTKSPGTVKRMKDRHGRLSQAIDRLSSLPSSLLDAKQSTPVKGRKAQPPGETPNPSQAESVEGTVAKRTRMSMRRSASVAAMLPPPPPPVAAAVPKRRTRLTAEERAKRDAEREAEKERKAAERKAKAAEKKAQAAERAAAKKAEKEEKARARKEATQSKKAGGQVPLKDASSSGLQVAPPETPRPSAHPGSQPAAWATLAQTPSYVEAESLNIDELRSSSPSSNLLRPELIGAEDTAEDGGNETINIDELRSSSRPELLAAEDAAKDGGDETITQDRDDIAADAGMKLTESLPRIDDYSNPLFLPSSQVVETRHLELDSTPKANGKAESSSSDSDSDEEESETLVKQPLRPRTWVINAPFRRLSDIASQQLFSPIAQTTFRSTQNLGSVSGIAAEDDDDDEDEDEDESDGSSSDSDVVKSHIPRDRRAGAGVQKKRRNLDFSHLHDLFARIVGCMLVTYHTPRKILVDSTESHRIYSTRSITWRMRSSLVLSMLSHDGNGGLLQHGRYPHRGR</sequence>
<dbReference type="EMBL" id="LUGG01000022">
    <property type="protein sequence ID" value="OBZ68222.1"/>
    <property type="molecule type" value="Genomic_DNA"/>
</dbReference>
<feature type="compositionally biased region" description="Basic and acidic residues" evidence="1">
    <location>
        <begin position="1210"/>
        <end position="1267"/>
    </location>
</feature>
<feature type="compositionally biased region" description="Acidic residues" evidence="1">
    <location>
        <begin position="867"/>
        <end position="885"/>
    </location>
</feature>
<feature type="region of interest" description="Disordered" evidence="1">
    <location>
        <begin position="733"/>
        <end position="777"/>
    </location>
</feature>
<feature type="compositionally biased region" description="Basic and acidic residues" evidence="1">
    <location>
        <begin position="367"/>
        <end position="377"/>
    </location>
</feature>
<feature type="compositionally biased region" description="Basic and acidic residues" evidence="1">
    <location>
        <begin position="971"/>
        <end position="995"/>
    </location>
</feature>
<feature type="compositionally biased region" description="Acidic residues" evidence="1">
    <location>
        <begin position="816"/>
        <end position="825"/>
    </location>
</feature>
<gene>
    <name evidence="2" type="ORF">A0H81_11813</name>
</gene>
<feature type="compositionally biased region" description="Polar residues" evidence="1">
    <location>
        <begin position="106"/>
        <end position="130"/>
    </location>
</feature>
<dbReference type="PANTHER" id="PTHR35711:SF1">
    <property type="entry name" value="ECTODERMAL, ISOFORM F"/>
    <property type="match status" value="1"/>
</dbReference>
<feature type="compositionally biased region" description="Polar residues" evidence="1">
    <location>
        <begin position="486"/>
        <end position="496"/>
    </location>
</feature>
<feature type="region of interest" description="Disordered" evidence="1">
    <location>
        <begin position="81"/>
        <end position="655"/>
    </location>
</feature>
<dbReference type="STRING" id="5627.A0A1C7LUB5"/>
<keyword evidence="3" id="KW-1185">Reference proteome</keyword>
<feature type="compositionally biased region" description="Basic and acidic residues" evidence="1">
    <location>
        <begin position="733"/>
        <end position="744"/>
    </location>
</feature>
<feature type="compositionally biased region" description="Acidic residues" evidence="1">
    <location>
        <begin position="1504"/>
        <end position="1519"/>
    </location>
</feature>
<feature type="region of interest" description="Disordered" evidence="1">
    <location>
        <begin position="1496"/>
        <end position="1543"/>
    </location>
</feature>
<feature type="region of interest" description="Disordered" evidence="1">
    <location>
        <begin position="802"/>
        <end position="835"/>
    </location>
</feature>
<dbReference type="PANTHER" id="PTHR35711">
    <property type="entry name" value="EXPRESSED PROTEIN"/>
    <property type="match status" value="1"/>
</dbReference>
<dbReference type="Proteomes" id="UP000092993">
    <property type="component" value="Unassembled WGS sequence"/>
</dbReference>
<feature type="compositionally biased region" description="Basic and acidic residues" evidence="1">
    <location>
        <begin position="1373"/>
        <end position="1390"/>
    </location>
</feature>
<reference evidence="2 3" key="1">
    <citation type="submission" date="2016-03" db="EMBL/GenBank/DDBJ databases">
        <title>Whole genome sequencing of Grifola frondosa 9006-11.</title>
        <authorList>
            <person name="Min B."/>
            <person name="Park H."/>
            <person name="Kim J.-G."/>
            <person name="Cho H."/>
            <person name="Oh Y.-L."/>
            <person name="Kong W.-S."/>
            <person name="Choi I.-G."/>
        </authorList>
    </citation>
    <scope>NUCLEOTIDE SEQUENCE [LARGE SCALE GENOMIC DNA]</scope>
    <source>
        <strain evidence="2 3">9006-11</strain>
    </source>
</reference>
<feature type="compositionally biased region" description="Polar residues" evidence="1">
    <location>
        <begin position="348"/>
        <end position="362"/>
    </location>
</feature>
<name>A0A1C7LUB5_GRIFR</name>
<dbReference type="OrthoDB" id="2804786at2759"/>
<feature type="region of interest" description="Disordered" evidence="1">
    <location>
        <begin position="1342"/>
        <end position="1395"/>
    </location>
</feature>
<feature type="compositionally biased region" description="Polar residues" evidence="1">
    <location>
        <begin position="203"/>
        <end position="213"/>
    </location>
</feature>
<feature type="region of interest" description="Disordered" evidence="1">
    <location>
        <begin position="848"/>
        <end position="1033"/>
    </location>
</feature>
<feature type="region of interest" description="Disordered" evidence="1">
    <location>
        <begin position="1423"/>
        <end position="1456"/>
    </location>
</feature>
<organism evidence="2 3">
    <name type="scientific">Grifola frondosa</name>
    <name type="common">Maitake</name>
    <name type="synonym">Polyporus frondosus</name>
    <dbReference type="NCBI Taxonomy" id="5627"/>
    <lineage>
        <taxon>Eukaryota</taxon>
        <taxon>Fungi</taxon>
        <taxon>Dikarya</taxon>
        <taxon>Basidiomycota</taxon>
        <taxon>Agaricomycotina</taxon>
        <taxon>Agaricomycetes</taxon>
        <taxon>Polyporales</taxon>
        <taxon>Grifolaceae</taxon>
        <taxon>Grifola</taxon>
    </lineage>
</organism>
<feature type="compositionally biased region" description="Basic and acidic residues" evidence="1">
    <location>
        <begin position="531"/>
        <end position="548"/>
    </location>
</feature>
<evidence type="ECO:0000313" key="3">
    <source>
        <dbReference type="Proteomes" id="UP000092993"/>
    </source>
</evidence>
<protein>
    <submittedName>
        <fullName evidence="2">Uncharacterized protein</fullName>
    </submittedName>
</protein>
<dbReference type="OMA" id="AVRKPWQ"/>
<evidence type="ECO:0000256" key="1">
    <source>
        <dbReference type="SAM" id="MobiDB-lite"/>
    </source>
</evidence>